<feature type="domain" description="SnoaL-like" evidence="1">
    <location>
        <begin position="9"/>
        <end position="122"/>
    </location>
</feature>
<proteinExistence type="predicted"/>
<dbReference type="InterPro" id="IPR032710">
    <property type="entry name" value="NTF2-like_dom_sf"/>
</dbReference>
<dbReference type="RefSeq" id="WP_201945329.1">
    <property type="nucleotide sequence ID" value="NZ_JAERRJ010000003.1"/>
</dbReference>
<protein>
    <submittedName>
        <fullName evidence="2">Nuclear transport factor 2 family protein</fullName>
    </submittedName>
</protein>
<organism evidence="2 3">
    <name type="scientific">Nocardia acididurans</name>
    <dbReference type="NCBI Taxonomy" id="2802282"/>
    <lineage>
        <taxon>Bacteria</taxon>
        <taxon>Bacillati</taxon>
        <taxon>Actinomycetota</taxon>
        <taxon>Actinomycetes</taxon>
        <taxon>Mycobacteriales</taxon>
        <taxon>Nocardiaceae</taxon>
        <taxon>Nocardia</taxon>
    </lineage>
</organism>
<dbReference type="InterPro" id="IPR037401">
    <property type="entry name" value="SnoaL-like"/>
</dbReference>
<dbReference type="EMBL" id="JAERRJ010000003">
    <property type="protein sequence ID" value="MBL1074447.1"/>
    <property type="molecule type" value="Genomic_DNA"/>
</dbReference>
<evidence type="ECO:0000259" key="1">
    <source>
        <dbReference type="Pfam" id="PF12680"/>
    </source>
</evidence>
<comment type="caution">
    <text evidence="2">The sequence shown here is derived from an EMBL/GenBank/DDBJ whole genome shotgun (WGS) entry which is preliminary data.</text>
</comment>
<sequence>MNPLEARTRDLLTALESGAAGERLRPYFHPDAVQVEHPSRVVPAGRTRPLADMLAASHVGANLFATQRYRIRSLITAESLVALQLRWTGVLAEPLGEQAAGAELWADVAMFLTYDDAGRITRQESYDCYPAPV</sequence>
<dbReference type="SUPFAM" id="SSF54427">
    <property type="entry name" value="NTF2-like"/>
    <property type="match status" value="1"/>
</dbReference>
<dbReference type="Gene3D" id="3.10.450.50">
    <property type="match status" value="1"/>
</dbReference>
<reference evidence="2 3" key="1">
    <citation type="submission" date="2021-01" db="EMBL/GenBank/DDBJ databases">
        <title>WGS of actinomycetes isolated from Thailand.</title>
        <authorList>
            <person name="Thawai C."/>
        </authorList>
    </citation>
    <scope>NUCLEOTIDE SEQUENCE [LARGE SCALE GENOMIC DNA]</scope>
    <source>
        <strain evidence="2 3">LPG 2</strain>
    </source>
</reference>
<accession>A0ABS1M1B1</accession>
<evidence type="ECO:0000313" key="2">
    <source>
        <dbReference type="EMBL" id="MBL1074447.1"/>
    </source>
</evidence>
<keyword evidence="3" id="KW-1185">Reference proteome</keyword>
<gene>
    <name evidence="2" type="ORF">JK358_08560</name>
</gene>
<name>A0ABS1M1B1_9NOCA</name>
<dbReference type="Proteomes" id="UP000602198">
    <property type="component" value="Unassembled WGS sequence"/>
</dbReference>
<dbReference type="Pfam" id="PF12680">
    <property type="entry name" value="SnoaL_2"/>
    <property type="match status" value="1"/>
</dbReference>
<evidence type="ECO:0000313" key="3">
    <source>
        <dbReference type="Proteomes" id="UP000602198"/>
    </source>
</evidence>